<dbReference type="EMBL" id="CP037940">
    <property type="protein sequence ID" value="QBO37250.1"/>
    <property type="molecule type" value="Genomic_DNA"/>
</dbReference>
<reference evidence="2" key="1">
    <citation type="submission" date="2019-03" db="EMBL/GenBank/DDBJ databases">
        <title>Weissella sp. 26KH-42 Genome sequencing.</title>
        <authorList>
            <person name="Heo J."/>
            <person name="Kim S.-J."/>
            <person name="Kim J.-S."/>
            <person name="Hong S.-B."/>
            <person name="Kwon S.-W."/>
        </authorList>
    </citation>
    <scope>NUCLEOTIDE SEQUENCE [LARGE SCALE GENOMIC DNA]</scope>
    <source>
        <strain evidence="2">26KH-42</strain>
    </source>
</reference>
<gene>
    <name evidence="1" type="ORF">EQG49_12665</name>
</gene>
<dbReference type="KEGG" id="wei:EQG49_12665"/>
<keyword evidence="2" id="KW-1185">Reference proteome</keyword>
<dbReference type="RefSeq" id="WP_133364327.1">
    <property type="nucleotide sequence ID" value="NZ_CP037940.1"/>
</dbReference>
<organism evidence="1 2">
    <name type="scientific">Periweissella cryptocerci</name>
    <dbReference type="NCBI Taxonomy" id="2506420"/>
    <lineage>
        <taxon>Bacteria</taxon>
        <taxon>Bacillati</taxon>
        <taxon>Bacillota</taxon>
        <taxon>Bacilli</taxon>
        <taxon>Lactobacillales</taxon>
        <taxon>Lactobacillaceae</taxon>
        <taxon>Periweissella</taxon>
    </lineage>
</organism>
<dbReference type="AlphaFoldDB" id="A0A4P6YWN1"/>
<sequence>MEQSRNDEFSVVFYFNDANQRVAILRTKGVPSYTDEMHETLIGFHPSLKEKELYALYQGKEFLVWPDAYYNEAKDLGLF</sequence>
<proteinExistence type="predicted"/>
<dbReference type="Proteomes" id="UP000292886">
    <property type="component" value="Chromosome"/>
</dbReference>
<name>A0A4P6YWN1_9LACO</name>
<accession>A0A4P6YWN1</accession>
<evidence type="ECO:0000313" key="2">
    <source>
        <dbReference type="Proteomes" id="UP000292886"/>
    </source>
</evidence>
<protein>
    <submittedName>
        <fullName evidence="1">Uncharacterized protein</fullName>
    </submittedName>
</protein>
<evidence type="ECO:0000313" key="1">
    <source>
        <dbReference type="EMBL" id="QBO37250.1"/>
    </source>
</evidence>